<dbReference type="Proteomes" id="UP000265520">
    <property type="component" value="Unassembled WGS sequence"/>
</dbReference>
<keyword evidence="2" id="KW-1185">Reference proteome</keyword>
<evidence type="ECO:0000313" key="1">
    <source>
        <dbReference type="EMBL" id="MCI51490.1"/>
    </source>
</evidence>
<dbReference type="EMBL" id="LXQA010432624">
    <property type="protein sequence ID" value="MCI51490.1"/>
    <property type="molecule type" value="Genomic_DNA"/>
</dbReference>
<evidence type="ECO:0000313" key="2">
    <source>
        <dbReference type="Proteomes" id="UP000265520"/>
    </source>
</evidence>
<organism evidence="1 2">
    <name type="scientific">Trifolium medium</name>
    <dbReference type="NCBI Taxonomy" id="97028"/>
    <lineage>
        <taxon>Eukaryota</taxon>
        <taxon>Viridiplantae</taxon>
        <taxon>Streptophyta</taxon>
        <taxon>Embryophyta</taxon>
        <taxon>Tracheophyta</taxon>
        <taxon>Spermatophyta</taxon>
        <taxon>Magnoliopsida</taxon>
        <taxon>eudicotyledons</taxon>
        <taxon>Gunneridae</taxon>
        <taxon>Pentapetalae</taxon>
        <taxon>rosids</taxon>
        <taxon>fabids</taxon>
        <taxon>Fabales</taxon>
        <taxon>Fabaceae</taxon>
        <taxon>Papilionoideae</taxon>
        <taxon>50 kb inversion clade</taxon>
        <taxon>NPAAA clade</taxon>
        <taxon>Hologalegina</taxon>
        <taxon>IRL clade</taxon>
        <taxon>Trifolieae</taxon>
        <taxon>Trifolium</taxon>
    </lineage>
</organism>
<sequence length="18" mass="1986">MTNPVKPHEAVVPDPNIQ</sequence>
<accession>A0A392SU89</accession>
<protein>
    <submittedName>
        <fullName evidence="1">Uncharacterized protein</fullName>
    </submittedName>
</protein>
<dbReference type="AlphaFoldDB" id="A0A392SU89"/>
<proteinExistence type="predicted"/>
<name>A0A392SU89_9FABA</name>
<feature type="non-terminal residue" evidence="1">
    <location>
        <position position="18"/>
    </location>
</feature>
<comment type="caution">
    <text evidence="1">The sequence shown here is derived from an EMBL/GenBank/DDBJ whole genome shotgun (WGS) entry which is preliminary data.</text>
</comment>
<reference evidence="1 2" key="1">
    <citation type="journal article" date="2018" name="Front. Plant Sci.">
        <title>Red Clover (Trifolium pratense) and Zigzag Clover (T. medium) - A Picture of Genomic Similarities and Differences.</title>
        <authorList>
            <person name="Dluhosova J."/>
            <person name="Istvanek J."/>
            <person name="Nedelnik J."/>
            <person name="Repkova J."/>
        </authorList>
    </citation>
    <scope>NUCLEOTIDE SEQUENCE [LARGE SCALE GENOMIC DNA]</scope>
    <source>
        <strain evidence="2">cv. 10/8</strain>
        <tissue evidence="1">Leaf</tissue>
    </source>
</reference>